<dbReference type="PIRSF" id="PIRSF033303">
    <property type="entry name" value="UCP033303"/>
    <property type="match status" value="1"/>
</dbReference>
<dbReference type="RefSeq" id="WP_053603712.1">
    <property type="nucleotide sequence ID" value="NZ_CP012600.1"/>
</dbReference>
<dbReference type="PATRIC" id="fig|1441095.3.peg.2254"/>
<proteinExistence type="predicted"/>
<dbReference type="OrthoDB" id="9802256at2"/>
<reference evidence="2" key="1">
    <citation type="submission" date="2015-08" db="EMBL/GenBank/DDBJ databases">
        <title>Genome sequencing project for genomic taxonomy and phylogenomics of Bacillus-like bacteria.</title>
        <authorList>
            <person name="Liu B."/>
            <person name="Wang J."/>
            <person name="Zhu Y."/>
            <person name="Liu G."/>
            <person name="Chen Q."/>
            <person name="Chen Z."/>
            <person name="Lan J."/>
            <person name="Che J."/>
            <person name="Ge C."/>
            <person name="Shi H."/>
            <person name="Pan Z."/>
            <person name="Liu X."/>
        </authorList>
    </citation>
    <scope>NUCLEOTIDE SEQUENCE [LARGE SCALE GENOMIC DNA]</scope>
    <source>
        <strain evidence="2">FJAT-4402</strain>
    </source>
</reference>
<name>A0A0M4G9A2_9BACI</name>
<evidence type="ECO:0000313" key="1">
    <source>
        <dbReference type="EMBL" id="ALC81933.1"/>
    </source>
</evidence>
<dbReference type="EMBL" id="CP012600">
    <property type="protein sequence ID" value="ALC81933.1"/>
    <property type="molecule type" value="Genomic_DNA"/>
</dbReference>
<dbReference type="InterPro" id="IPR014581">
    <property type="entry name" value="UCP033303"/>
</dbReference>
<organism evidence="1 2">
    <name type="scientific">Bacillus gobiensis</name>
    <dbReference type="NCBI Taxonomy" id="1441095"/>
    <lineage>
        <taxon>Bacteria</taxon>
        <taxon>Bacillati</taxon>
        <taxon>Bacillota</taxon>
        <taxon>Bacilli</taxon>
        <taxon>Bacillales</taxon>
        <taxon>Bacillaceae</taxon>
        <taxon>Bacillus</taxon>
    </lineage>
</organism>
<keyword evidence="2" id="KW-1185">Reference proteome</keyword>
<reference evidence="1 2" key="2">
    <citation type="journal article" date="2016" name="Int. J. Syst. Evol. Microbiol.">
        <title>Bacillus gobiensis sp. nov., isolated from a soil sample.</title>
        <authorList>
            <person name="Liu B."/>
            <person name="Liu G.H."/>
            <person name="Cetin S."/>
            <person name="Schumann P."/>
            <person name="Pan Z.Z."/>
            <person name="Chen Q.Q."/>
        </authorList>
    </citation>
    <scope>NUCLEOTIDE SEQUENCE [LARGE SCALE GENOMIC DNA]</scope>
    <source>
        <strain evidence="1 2">FJAT-4402</strain>
    </source>
</reference>
<protein>
    <recommendedName>
        <fullName evidence="3">DUF1326 domain-containing protein</fullName>
    </recommendedName>
</protein>
<dbReference type="STRING" id="1441095.AM592_10200"/>
<evidence type="ECO:0000313" key="2">
    <source>
        <dbReference type="Proteomes" id="UP000067625"/>
    </source>
</evidence>
<dbReference type="Proteomes" id="UP000067625">
    <property type="component" value="Chromosome"/>
</dbReference>
<dbReference type="InterPro" id="IPR009758">
    <property type="entry name" value="DUF1326"/>
</dbReference>
<accession>A0A0M4G9A2</accession>
<dbReference type="AlphaFoldDB" id="A0A0M4G9A2"/>
<evidence type="ECO:0008006" key="3">
    <source>
        <dbReference type="Google" id="ProtNLM"/>
    </source>
</evidence>
<gene>
    <name evidence="1" type="ORF">AM592_10200</name>
</gene>
<sequence>MSKTKWHLKGEWFDVCSCKLPCPCTFAQEPTHGDCLFTLVWKVHKGYYNDIQLDDLGVVALGEFAGNMWIGDPNATMKLMFYIDERADQQQREALEQIFTGKVGGWAGEFGSLIGELRGIEYAPIKFDAADDLAYWRAEIPGKVSVGAAALTGPTADPNRRVQLHNPPGSETGPGQIATWGVVKDDKAIGFDFSHEYKGKSSKHIPFDWKVEF</sequence>
<dbReference type="Pfam" id="PF07040">
    <property type="entry name" value="DUF1326"/>
    <property type="match status" value="1"/>
</dbReference>